<dbReference type="PROSITE" id="PS51257">
    <property type="entry name" value="PROKAR_LIPOPROTEIN"/>
    <property type="match status" value="1"/>
</dbReference>
<evidence type="ECO:0000313" key="2">
    <source>
        <dbReference type="Proteomes" id="UP000243250"/>
    </source>
</evidence>
<reference evidence="2" key="1">
    <citation type="submission" date="2016-10" db="EMBL/GenBank/DDBJ databases">
        <authorList>
            <person name="Varghese N."/>
            <person name="Submissions S."/>
        </authorList>
    </citation>
    <scope>NUCLEOTIDE SEQUENCE [LARGE SCALE GENOMIC DNA]</scope>
    <source>
        <strain evidence="2">CGMCC 1.8711</strain>
    </source>
</reference>
<evidence type="ECO:0000313" key="1">
    <source>
        <dbReference type="EMBL" id="SFR61771.1"/>
    </source>
</evidence>
<dbReference type="Proteomes" id="UP000243250">
    <property type="component" value="Unassembled WGS sequence"/>
</dbReference>
<proteinExistence type="predicted"/>
<dbReference type="AlphaFoldDB" id="A0A1I6I4Y5"/>
<dbReference type="EMBL" id="FOYS01000004">
    <property type="protein sequence ID" value="SFR61771.1"/>
    <property type="molecule type" value="Genomic_DNA"/>
</dbReference>
<organism evidence="1 2">
    <name type="scientific">Halogeometricum limi</name>
    <dbReference type="NCBI Taxonomy" id="555875"/>
    <lineage>
        <taxon>Archaea</taxon>
        <taxon>Methanobacteriati</taxon>
        <taxon>Methanobacteriota</taxon>
        <taxon>Stenosarchaea group</taxon>
        <taxon>Halobacteria</taxon>
        <taxon>Halobacteriales</taxon>
        <taxon>Haloferacaceae</taxon>
        <taxon>Halogeometricum</taxon>
    </lineage>
</organism>
<accession>A0A1I6I4Y5</accession>
<sequence length="131" mass="13745">MSAPPTRRALVALLVVSSLAFGGCLTLDPAAETDTSQSDVFADVSATESWSGPGVRTEVTLRSTDAVEDVTTLTVVDESGKTFYTTTVDPGERTLTFSLPAHQNVTLVASDSVNSSTVETLNVTTTGERVF</sequence>
<dbReference type="STRING" id="555875.SAMN04488124_2829"/>
<name>A0A1I6I4Y5_9EURY</name>
<dbReference type="RefSeq" id="WP_089882070.1">
    <property type="nucleotide sequence ID" value="NZ_FOYS01000004.1"/>
</dbReference>
<keyword evidence="2" id="KW-1185">Reference proteome</keyword>
<protein>
    <submittedName>
        <fullName evidence="1">Uncharacterized protein</fullName>
    </submittedName>
</protein>
<dbReference type="OrthoDB" id="307067at2157"/>
<gene>
    <name evidence="1" type="ORF">SAMN04488124_2829</name>
</gene>